<sequence length="379" mass="43123">MLCIKKKLNSIKRKLNSIKRKLNPIKRKLNSIMWKLNSTKITSTLKKNQIREEETQIGQEGNHLGQEETLLTLEETSINQTNKTQANNEDPSQDQNHGRTETLTSAPITKKHRVVLASLHQLYSTSITYKGYRTALDSVIQLYNSRTRKLEPASSYSNTLSSRIHFNPLGTTSLKGWVKNLRREGPDVFSPSSNEPFFRPDVWNFPTNSGQDSAKQEIGSELFSLFTILCYPTDRIQHKWAAIFFQAVSLVSNDINSLPVYEKPTDPTNELGPEISMIKYFICCLSNSQNSNQINESSQSNSSKSKTSFASLDKFIEIIHQMLLAFSVLKARCKMHQSEHSLMCYSPQWSELPAEHISRPHYGLLASFCVSGVYPFTYL</sequence>
<comment type="caution">
    <text evidence="2">The sequence shown here is derived from an EMBL/GenBank/DDBJ whole genome shotgun (WGS) entry which is preliminary data.</text>
</comment>
<dbReference type="OrthoDB" id="2506555at2759"/>
<dbReference type="AlphaFoldDB" id="A0A5B0LV12"/>
<organism evidence="2 3">
    <name type="scientific">Puccinia graminis f. sp. tritici</name>
    <dbReference type="NCBI Taxonomy" id="56615"/>
    <lineage>
        <taxon>Eukaryota</taxon>
        <taxon>Fungi</taxon>
        <taxon>Dikarya</taxon>
        <taxon>Basidiomycota</taxon>
        <taxon>Pucciniomycotina</taxon>
        <taxon>Pucciniomycetes</taxon>
        <taxon>Pucciniales</taxon>
        <taxon>Pucciniaceae</taxon>
        <taxon>Puccinia</taxon>
    </lineage>
</organism>
<dbReference type="EMBL" id="VSWC01000184">
    <property type="protein sequence ID" value="KAA1067660.1"/>
    <property type="molecule type" value="Genomic_DNA"/>
</dbReference>
<reference evidence="2 3" key="1">
    <citation type="submission" date="2019-05" db="EMBL/GenBank/DDBJ databases">
        <title>Emergence of the Ug99 lineage of the wheat stem rust pathogen through somatic hybridization.</title>
        <authorList>
            <person name="Li F."/>
            <person name="Upadhyaya N.M."/>
            <person name="Sperschneider J."/>
            <person name="Matny O."/>
            <person name="Nguyen-Phuc H."/>
            <person name="Mago R."/>
            <person name="Raley C."/>
            <person name="Miller M.E."/>
            <person name="Silverstein K.A.T."/>
            <person name="Henningsen E."/>
            <person name="Hirsch C.D."/>
            <person name="Visser B."/>
            <person name="Pretorius Z.A."/>
            <person name="Steffenson B.J."/>
            <person name="Schwessinger B."/>
            <person name="Dodds P.N."/>
            <person name="Figueroa M."/>
        </authorList>
    </citation>
    <scope>NUCLEOTIDE SEQUENCE [LARGE SCALE GENOMIC DNA]</scope>
    <source>
        <strain evidence="2">21-0</strain>
    </source>
</reference>
<name>A0A5B0LV12_PUCGR</name>
<evidence type="ECO:0000313" key="3">
    <source>
        <dbReference type="Proteomes" id="UP000324748"/>
    </source>
</evidence>
<keyword evidence="3" id="KW-1185">Reference proteome</keyword>
<protein>
    <submittedName>
        <fullName evidence="2">Uncharacterized protein</fullName>
    </submittedName>
</protein>
<accession>A0A5B0LV12</accession>
<gene>
    <name evidence="2" type="ORF">PGT21_013059</name>
</gene>
<evidence type="ECO:0000313" key="2">
    <source>
        <dbReference type="EMBL" id="KAA1067660.1"/>
    </source>
</evidence>
<feature type="region of interest" description="Disordered" evidence="1">
    <location>
        <begin position="82"/>
        <end position="106"/>
    </location>
</feature>
<proteinExistence type="predicted"/>
<evidence type="ECO:0000256" key="1">
    <source>
        <dbReference type="SAM" id="MobiDB-lite"/>
    </source>
</evidence>
<dbReference type="Proteomes" id="UP000324748">
    <property type="component" value="Unassembled WGS sequence"/>
</dbReference>